<name>A0A916PGU7_MYCTX</name>
<feature type="region of interest" description="Disordered" evidence="1">
    <location>
        <begin position="1"/>
        <end position="41"/>
    </location>
</feature>
<organism evidence="2 3">
    <name type="scientific">Mycobacterium tuberculosis</name>
    <dbReference type="NCBI Taxonomy" id="1773"/>
    <lineage>
        <taxon>Bacteria</taxon>
        <taxon>Bacillati</taxon>
        <taxon>Actinomycetota</taxon>
        <taxon>Actinomycetes</taxon>
        <taxon>Mycobacteriales</taxon>
        <taxon>Mycobacteriaceae</taxon>
        <taxon>Mycobacterium</taxon>
        <taxon>Mycobacterium tuberculosis complex</taxon>
    </lineage>
</organism>
<accession>A0A916PGU7</accession>
<protein>
    <submittedName>
        <fullName evidence="2">Uncharacterized protein</fullName>
    </submittedName>
</protein>
<proteinExistence type="predicted"/>
<gene>
    <name evidence="2" type="ORF">ERS007739_03141</name>
</gene>
<evidence type="ECO:0000313" key="2">
    <source>
        <dbReference type="EMBL" id="COY84706.1"/>
    </source>
</evidence>
<reference evidence="3" key="1">
    <citation type="submission" date="2015-03" db="EMBL/GenBank/DDBJ databases">
        <authorList>
            <consortium name="Pathogen Informatics"/>
        </authorList>
    </citation>
    <scope>NUCLEOTIDE SEQUENCE [LARGE SCALE GENOMIC DNA]</scope>
    <source>
        <strain evidence="3">N09902308</strain>
    </source>
</reference>
<comment type="caution">
    <text evidence="2">The sequence shown here is derived from an EMBL/GenBank/DDBJ whole genome shotgun (WGS) entry which is preliminary data.</text>
</comment>
<dbReference type="Proteomes" id="UP000039021">
    <property type="component" value="Unassembled WGS sequence"/>
</dbReference>
<sequence>MKTNLRRLASVATSRTLRRPATLVRNSGEGSRNQARVSTTQ</sequence>
<feature type="compositionally biased region" description="Polar residues" evidence="1">
    <location>
        <begin position="24"/>
        <end position="41"/>
    </location>
</feature>
<evidence type="ECO:0000256" key="1">
    <source>
        <dbReference type="SAM" id="MobiDB-lite"/>
    </source>
</evidence>
<dbReference type="AlphaFoldDB" id="A0A916PGU7"/>
<evidence type="ECO:0000313" key="3">
    <source>
        <dbReference type="Proteomes" id="UP000039021"/>
    </source>
</evidence>
<dbReference type="EMBL" id="CSBK01001570">
    <property type="protein sequence ID" value="COY84706.1"/>
    <property type="molecule type" value="Genomic_DNA"/>
</dbReference>